<reference evidence="2 3" key="1">
    <citation type="submission" date="2015-10" db="EMBL/GenBank/DDBJ databases">
        <title>Genome sequence of Chryseobacterium greenlandense.</title>
        <authorList>
            <person name="Newman J."/>
            <person name="Fischer K."/>
            <person name="Miller J."/>
        </authorList>
    </citation>
    <scope>NUCLEOTIDE SEQUENCE [LARGE SCALE GENOMIC DNA]</scope>
    <source>
        <strain evidence="2 3">UMB34</strain>
    </source>
</reference>
<comment type="caution">
    <text evidence="2">The sequence shown here is derived from an EMBL/GenBank/DDBJ whole genome shotgun (WGS) entry which is preliminary data.</text>
</comment>
<dbReference type="InterPro" id="IPR035985">
    <property type="entry name" value="Ubiquitin-activating_enz"/>
</dbReference>
<feature type="domain" description="THIF-type NAD/FAD binding fold" evidence="1">
    <location>
        <begin position="328"/>
        <end position="461"/>
    </location>
</feature>
<name>A0A101CF07_9FLAO</name>
<dbReference type="RefSeq" id="WP_059137836.1">
    <property type="nucleotide sequence ID" value="NZ_LMAI01000012.1"/>
</dbReference>
<dbReference type="EMBL" id="LMAI01000012">
    <property type="protein sequence ID" value="KUJ54639.1"/>
    <property type="molecule type" value="Genomic_DNA"/>
</dbReference>
<dbReference type="GO" id="GO:0008641">
    <property type="term" value="F:ubiquitin-like modifier activating enzyme activity"/>
    <property type="evidence" value="ECO:0007669"/>
    <property type="project" value="InterPro"/>
</dbReference>
<evidence type="ECO:0000313" key="3">
    <source>
        <dbReference type="Proteomes" id="UP000054388"/>
    </source>
</evidence>
<protein>
    <recommendedName>
        <fullName evidence="1">THIF-type NAD/FAD binding fold domain-containing protein</fullName>
    </recommendedName>
</protein>
<proteinExistence type="predicted"/>
<dbReference type="SUPFAM" id="SSF69572">
    <property type="entry name" value="Activating enzymes of the ubiquitin-like proteins"/>
    <property type="match status" value="1"/>
</dbReference>
<dbReference type="Proteomes" id="UP000054388">
    <property type="component" value="Unassembled WGS sequence"/>
</dbReference>
<evidence type="ECO:0000259" key="1">
    <source>
        <dbReference type="Pfam" id="PF00899"/>
    </source>
</evidence>
<dbReference type="InterPro" id="IPR000594">
    <property type="entry name" value="ThiF_NAD_FAD-bd"/>
</dbReference>
<dbReference type="Pfam" id="PF00899">
    <property type="entry name" value="ThiF"/>
    <property type="match status" value="1"/>
</dbReference>
<sequence>MISVLDRVRLEKIKSAISEIPFVSKINRIEQGEFFISGNIEIAFEELENPLLFDFLITQEYPLKTYSSESITFFNSDLIQYNHVMANGNICIHTAHSEDLENKIWIDFNALKAWIIKYYINKETDQKYEHLVVQDSAVNGDKYSFTFTSTGKVFQEGEIGIVKLSLLHDGYHKKDHIYNFYVKYFETFPDLKKKCSWNDFYFEQPTDREGIYLFRENPPAKYNRFAHSTWAELDLPQDILTMLHEFEEKCAKEDYGKVIPFFLGYKINSTEVHWQVALMEVGKFPIKGVPERNEGRKTGRWHTGIVDAPIHWGISRNASYEYFFGRGKFCDSITEAKILIIGVGAVGSMIATTLTRSGCRFIDFIDHDIKEPENICRSEYRFSKGINNKILELAGSLYEISPFVTSHQINNDYFEKYIKSFYTDENLRAYITSDLDKYDIIFDCSTDNDLMYVLNKLTLRSKLINISLTNHANELVCAFYPNIYNFVNNQFSNVLENDVDDMYEPTGCWSPTFKASYNDIALLVQMAFKQINRIFSGEKAFNNFVIQENNNSLKIIEY</sequence>
<dbReference type="AlphaFoldDB" id="A0A101CF07"/>
<gene>
    <name evidence="2" type="ORF">AR686_17160</name>
</gene>
<dbReference type="Gene3D" id="3.40.50.720">
    <property type="entry name" value="NAD(P)-binding Rossmann-like Domain"/>
    <property type="match status" value="1"/>
</dbReference>
<accession>A0A101CF07</accession>
<evidence type="ECO:0000313" key="2">
    <source>
        <dbReference type="EMBL" id="KUJ54639.1"/>
    </source>
</evidence>
<organism evidence="2 3">
    <name type="scientific">Chryseobacterium aquaticum subsp. greenlandense</name>
    <dbReference type="NCBI Taxonomy" id="345663"/>
    <lineage>
        <taxon>Bacteria</taxon>
        <taxon>Pseudomonadati</taxon>
        <taxon>Bacteroidota</taxon>
        <taxon>Flavobacteriia</taxon>
        <taxon>Flavobacteriales</taxon>
        <taxon>Weeksellaceae</taxon>
        <taxon>Chryseobacterium group</taxon>
        <taxon>Chryseobacterium</taxon>
    </lineage>
</organism>